<reference evidence="9 10" key="1">
    <citation type="submission" date="2018-08" db="EMBL/GenBank/DDBJ databases">
        <title>Genomic Encyclopedia of Archaeal and Bacterial Type Strains, Phase II (KMG-II): from individual species to whole genera.</title>
        <authorList>
            <person name="Goeker M."/>
        </authorList>
    </citation>
    <scope>NUCLEOTIDE SEQUENCE [LARGE SCALE GENOMIC DNA]</scope>
    <source>
        <strain evidence="9 10">DSM 45791</strain>
    </source>
</reference>
<comment type="caution">
    <text evidence="9">The sequence shown here is derived from an EMBL/GenBank/DDBJ whole genome shotgun (WGS) entry which is preliminary data.</text>
</comment>
<accession>A0A3E0HL22</accession>
<dbReference type="PANTHER" id="PTHR23513">
    <property type="entry name" value="INTEGRAL MEMBRANE EFFLUX PROTEIN-RELATED"/>
    <property type="match status" value="1"/>
</dbReference>
<feature type="domain" description="Major facilitator superfamily (MFS) profile" evidence="8">
    <location>
        <begin position="206"/>
        <end position="392"/>
    </location>
</feature>
<dbReference type="CDD" id="cd06173">
    <property type="entry name" value="MFS_MefA_like"/>
    <property type="match status" value="1"/>
</dbReference>
<feature type="transmembrane region" description="Helical" evidence="7">
    <location>
        <begin position="335"/>
        <end position="357"/>
    </location>
</feature>
<evidence type="ECO:0000256" key="5">
    <source>
        <dbReference type="ARBA" id="ARBA00022989"/>
    </source>
</evidence>
<dbReference type="PROSITE" id="PS50850">
    <property type="entry name" value="MFS"/>
    <property type="match status" value="1"/>
</dbReference>
<name>A0A3E0HL22_9PSEU</name>
<dbReference type="EMBL" id="QUNO01000006">
    <property type="protein sequence ID" value="REH47068.1"/>
    <property type="molecule type" value="Genomic_DNA"/>
</dbReference>
<dbReference type="Proteomes" id="UP000256269">
    <property type="component" value="Unassembled WGS sequence"/>
</dbReference>
<dbReference type="InterPro" id="IPR020846">
    <property type="entry name" value="MFS_dom"/>
</dbReference>
<evidence type="ECO:0000313" key="9">
    <source>
        <dbReference type="EMBL" id="REH47068.1"/>
    </source>
</evidence>
<comment type="subcellular location">
    <subcellularLocation>
        <location evidence="1">Cell membrane</location>
        <topology evidence="1">Multi-pass membrane protein</topology>
    </subcellularLocation>
</comment>
<sequence>MRRLLASVGISGVGDGIRQTALPLLAAALTADPLGVSAVAVAELLPWLLVTLLAGALVDRWDRRTVVLAANTFRAVLAGVLTGLVAIQLASIPLLCLVAFGLTAAETFADAASQALLPALVGIDDLERANSRLSVVSNVTVQFVGPPLGGLLFAMRPLPFAADAVSFAASALLLRDLPPLPSPPREKSSLRRDIGEGLRFLFARPVLRAMVIAVVLSNLLMGAAFGVFVLYSLNVLHLSPAEYGLLFTAFAGGAVAGSVLAGRLRSLLGAGPAVISSMLLLGLPFLLMAVVPDAYVAGAAMVVTGIGEGVWNVLNMSLRQAVTPDALRGRVLSTFRMFGLGSGAVGAAVGGVLAALFGVRFPILAAGIALPAAAVLLLPALSTRAIEEARVS</sequence>
<evidence type="ECO:0000256" key="7">
    <source>
        <dbReference type="SAM" id="Phobius"/>
    </source>
</evidence>
<feature type="transmembrane region" description="Helical" evidence="7">
    <location>
        <begin position="243"/>
        <end position="260"/>
    </location>
</feature>
<evidence type="ECO:0000256" key="1">
    <source>
        <dbReference type="ARBA" id="ARBA00004651"/>
    </source>
</evidence>
<dbReference type="AlphaFoldDB" id="A0A3E0HL22"/>
<dbReference type="OrthoDB" id="145388at2"/>
<keyword evidence="5 7" id="KW-1133">Transmembrane helix</keyword>
<protein>
    <submittedName>
        <fullName evidence="9">Putative MFS family arabinose efflux permease</fullName>
    </submittedName>
</protein>
<dbReference type="Pfam" id="PF05977">
    <property type="entry name" value="MFS_3"/>
    <property type="match status" value="1"/>
</dbReference>
<feature type="transmembrane region" description="Helical" evidence="7">
    <location>
        <begin position="267"/>
        <end position="288"/>
    </location>
</feature>
<keyword evidence="2" id="KW-0813">Transport</keyword>
<feature type="transmembrane region" description="Helical" evidence="7">
    <location>
        <begin position="294"/>
        <end position="314"/>
    </location>
</feature>
<dbReference type="GO" id="GO:0005886">
    <property type="term" value="C:plasma membrane"/>
    <property type="evidence" value="ECO:0007669"/>
    <property type="project" value="UniProtKB-SubCell"/>
</dbReference>
<gene>
    <name evidence="9" type="ORF">BCF44_106233</name>
</gene>
<evidence type="ECO:0000256" key="4">
    <source>
        <dbReference type="ARBA" id="ARBA00022692"/>
    </source>
</evidence>
<keyword evidence="6 7" id="KW-0472">Membrane</keyword>
<keyword evidence="10" id="KW-1185">Reference proteome</keyword>
<feature type="transmembrane region" description="Helical" evidence="7">
    <location>
        <begin position="78"/>
        <end position="100"/>
    </location>
</feature>
<dbReference type="RefSeq" id="WP_116175722.1">
    <property type="nucleotide sequence ID" value="NZ_CP144375.1"/>
</dbReference>
<dbReference type="PANTHER" id="PTHR23513:SF6">
    <property type="entry name" value="MAJOR FACILITATOR SUPERFAMILY ASSOCIATED DOMAIN-CONTAINING PROTEIN"/>
    <property type="match status" value="1"/>
</dbReference>
<dbReference type="SUPFAM" id="SSF103473">
    <property type="entry name" value="MFS general substrate transporter"/>
    <property type="match status" value="1"/>
</dbReference>
<feature type="transmembrane region" description="Helical" evidence="7">
    <location>
        <begin position="209"/>
        <end position="231"/>
    </location>
</feature>
<keyword evidence="3" id="KW-1003">Cell membrane</keyword>
<feature type="transmembrane region" description="Helical" evidence="7">
    <location>
        <begin position="363"/>
        <end position="381"/>
    </location>
</feature>
<dbReference type="Gene3D" id="1.20.1250.20">
    <property type="entry name" value="MFS general substrate transporter like domains"/>
    <property type="match status" value="1"/>
</dbReference>
<dbReference type="InterPro" id="IPR036259">
    <property type="entry name" value="MFS_trans_sf"/>
</dbReference>
<dbReference type="InterPro" id="IPR010290">
    <property type="entry name" value="TM_effector"/>
</dbReference>
<keyword evidence="4 7" id="KW-0812">Transmembrane</keyword>
<evidence type="ECO:0000256" key="6">
    <source>
        <dbReference type="ARBA" id="ARBA00023136"/>
    </source>
</evidence>
<evidence type="ECO:0000259" key="8">
    <source>
        <dbReference type="PROSITE" id="PS50850"/>
    </source>
</evidence>
<evidence type="ECO:0000256" key="3">
    <source>
        <dbReference type="ARBA" id="ARBA00022475"/>
    </source>
</evidence>
<proteinExistence type="predicted"/>
<organism evidence="9 10">
    <name type="scientific">Kutzneria buriramensis</name>
    <dbReference type="NCBI Taxonomy" id="1045776"/>
    <lineage>
        <taxon>Bacteria</taxon>
        <taxon>Bacillati</taxon>
        <taxon>Actinomycetota</taxon>
        <taxon>Actinomycetes</taxon>
        <taxon>Pseudonocardiales</taxon>
        <taxon>Pseudonocardiaceae</taxon>
        <taxon>Kutzneria</taxon>
    </lineage>
</organism>
<evidence type="ECO:0000256" key="2">
    <source>
        <dbReference type="ARBA" id="ARBA00022448"/>
    </source>
</evidence>
<feature type="transmembrane region" description="Helical" evidence="7">
    <location>
        <begin position="36"/>
        <end position="58"/>
    </location>
</feature>
<dbReference type="GO" id="GO:0022857">
    <property type="term" value="F:transmembrane transporter activity"/>
    <property type="evidence" value="ECO:0007669"/>
    <property type="project" value="InterPro"/>
</dbReference>
<evidence type="ECO:0000313" key="10">
    <source>
        <dbReference type="Proteomes" id="UP000256269"/>
    </source>
</evidence>